<dbReference type="GO" id="GO:1902977">
    <property type="term" value="P:mitotic DNA replication preinitiation complex assembly"/>
    <property type="evidence" value="ECO:0007669"/>
    <property type="project" value="TreeGrafter"/>
</dbReference>
<proteinExistence type="inferred from homology"/>
<dbReference type="GO" id="GO:0006270">
    <property type="term" value="P:DNA replication initiation"/>
    <property type="evidence" value="ECO:0007669"/>
    <property type="project" value="InterPro"/>
</dbReference>
<evidence type="ECO:0000313" key="7">
    <source>
        <dbReference type="EMBL" id="KAF7283659.1"/>
    </source>
</evidence>
<dbReference type="OrthoDB" id="10258882at2759"/>
<feature type="compositionally biased region" description="Acidic residues" evidence="6">
    <location>
        <begin position="139"/>
        <end position="150"/>
    </location>
</feature>
<keyword evidence="8" id="KW-1185">Reference proteome</keyword>
<keyword evidence="5" id="KW-0131">Cell cycle</keyword>
<evidence type="ECO:0008006" key="9">
    <source>
        <dbReference type="Google" id="ProtNLM"/>
    </source>
</evidence>
<dbReference type="Proteomes" id="UP000625711">
    <property type="component" value="Unassembled WGS sequence"/>
</dbReference>
<dbReference type="GO" id="GO:0031261">
    <property type="term" value="C:DNA replication preinitiation complex"/>
    <property type="evidence" value="ECO:0007669"/>
    <property type="project" value="TreeGrafter"/>
</dbReference>
<dbReference type="AlphaFoldDB" id="A0A834IM87"/>
<protein>
    <recommendedName>
        <fullName evidence="9">Cell division control protein 45-like protein</fullName>
    </recommendedName>
</protein>
<feature type="region of interest" description="Disordered" evidence="6">
    <location>
        <begin position="136"/>
        <end position="158"/>
    </location>
</feature>
<reference evidence="7" key="1">
    <citation type="submission" date="2020-08" db="EMBL/GenBank/DDBJ databases">
        <title>Genome sequencing and assembly of the red palm weevil Rhynchophorus ferrugineus.</title>
        <authorList>
            <person name="Dias G.B."/>
            <person name="Bergman C.M."/>
            <person name="Manee M."/>
        </authorList>
    </citation>
    <scope>NUCLEOTIDE SEQUENCE</scope>
    <source>
        <strain evidence="7">AA-2017</strain>
        <tissue evidence="7">Whole larva</tissue>
    </source>
</reference>
<evidence type="ECO:0000256" key="3">
    <source>
        <dbReference type="ARBA" id="ARBA00022705"/>
    </source>
</evidence>
<dbReference type="InterPro" id="IPR003874">
    <property type="entry name" value="CDC45"/>
</dbReference>
<sequence length="560" mass="65573">MYVEDFKADFYEFLAGKRVFLMVHYDIDSICACKILQSLLRYRNILYTVAVVQGLEDLRRAYNENYEDVKYFVLINCGGTIDIVEDLDPQEDIVFFILDSHRPIDVCNIYSTEQIRLLTGPEEDVSVPEFSDLFKSDSEYESESTDDDSDNEGRASKRRRLAEEAIEKRRERRLWEENRNKLLFEYSQFTYYARASAICMFEFAWKLNKEDKDLLWLAIVALTEQLLFGKIENTQYILEMETLRAHCKRLQNKTNDTDVLTSLKILFEKDLRLTLYRHWTVEHSIKYSTFTAVRMKLWTLKGDKKIHELLADMGLPLAQSRQHFKSMDLQLRKEFHSSLEKLSEKYGLQDIEFTSFILQYGYQHKYCASDIVFALLAILEASPRDKKPEELFNQTLDCLSRNKKDVIDNAIERAKIVAKTLFKTVQNALDMKQIINAGPFVYYIIQEGCIDWYMFSHLHILSMLAQFILKAYVSMSRNRKAANLPLIVSVPKNIENGTCILIGIPPVCENSPRNFFGKAFEQASEKMNCETNCDYFDTSYFEIYTKDRTRFFDALAALLN</sequence>
<dbReference type="PANTHER" id="PTHR10507:SF0">
    <property type="entry name" value="CELL DIVISION CONTROL PROTEIN 45 HOMOLOG"/>
    <property type="match status" value="1"/>
</dbReference>
<evidence type="ECO:0000313" key="8">
    <source>
        <dbReference type="Proteomes" id="UP000625711"/>
    </source>
</evidence>
<gene>
    <name evidence="7" type="ORF">GWI33_023294</name>
</gene>
<dbReference type="GO" id="GO:0003688">
    <property type="term" value="F:DNA replication origin binding"/>
    <property type="evidence" value="ECO:0007669"/>
    <property type="project" value="TreeGrafter"/>
</dbReference>
<dbReference type="EMBL" id="JAACXV010000094">
    <property type="protein sequence ID" value="KAF7283659.1"/>
    <property type="molecule type" value="Genomic_DNA"/>
</dbReference>
<dbReference type="PANTHER" id="PTHR10507">
    <property type="entry name" value="CDC45-RELATED PROTEIN"/>
    <property type="match status" value="1"/>
</dbReference>
<keyword evidence="3" id="KW-0235">DNA replication</keyword>
<comment type="caution">
    <text evidence="7">The sequence shown here is derived from an EMBL/GenBank/DDBJ whole genome shotgun (WGS) entry which is preliminary data.</text>
</comment>
<evidence type="ECO:0000256" key="1">
    <source>
        <dbReference type="ARBA" id="ARBA00004123"/>
    </source>
</evidence>
<dbReference type="Pfam" id="PF02724">
    <property type="entry name" value="CDC45"/>
    <property type="match status" value="2"/>
</dbReference>
<dbReference type="SUPFAM" id="SSF64182">
    <property type="entry name" value="DHH phosphoesterases"/>
    <property type="match status" value="1"/>
</dbReference>
<comment type="similarity">
    <text evidence="2">Belongs to the CDC45 family.</text>
</comment>
<evidence type="ECO:0000256" key="6">
    <source>
        <dbReference type="SAM" id="MobiDB-lite"/>
    </source>
</evidence>
<dbReference type="GO" id="GO:0000727">
    <property type="term" value="P:double-strand break repair via break-induced replication"/>
    <property type="evidence" value="ECO:0007669"/>
    <property type="project" value="TreeGrafter"/>
</dbReference>
<accession>A0A834IM87</accession>
<evidence type="ECO:0000256" key="5">
    <source>
        <dbReference type="ARBA" id="ARBA00023306"/>
    </source>
</evidence>
<dbReference type="GO" id="GO:0003697">
    <property type="term" value="F:single-stranded DNA binding"/>
    <property type="evidence" value="ECO:0007669"/>
    <property type="project" value="TreeGrafter"/>
</dbReference>
<name>A0A834IM87_RHYFE</name>
<keyword evidence="4" id="KW-0539">Nucleus</keyword>
<dbReference type="GO" id="GO:0003682">
    <property type="term" value="F:chromatin binding"/>
    <property type="evidence" value="ECO:0007669"/>
    <property type="project" value="TreeGrafter"/>
</dbReference>
<comment type="subcellular location">
    <subcellularLocation>
        <location evidence="1">Nucleus</location>
    </subcellularLocation>
</comment>
<evidence type="ECO:0000256" key="2">
    <source>
        <dbReference type="ARBA" id="ARBA00010727"/>
    </source>
</evidence>
<evidence type="ECO:0000256" key="4">
    <source>
        <dbReference type="ARBA" id="ARBA00023242"/>
    </source>
</evidence>
<organism evidence="7 8">
    <name type="scientific">Rhynchophorus ferrugineus</name>
    <name type="common">Red palm weevil</name>
    <name type="synonym">Curculio ferrugineus</name>
    <dbReference type="NCBI Taxonomy" id="354439"/>
    <lineage>
        <taxon>Eukaryota</taxon>
        <taxon>Metazoa</taxon>
        <taxon>Ecdysozoa</taxon>
        <taxon>Arthropoda</taxon>
        <taxon>Hexapoda</taxon>
        <taxon>Insecta</taxon>
        <taxon>Pterygota</taxon>
        <taxon>Neoptera</taxon>
        <taxon>Endopterygota</taxon>
        <taxon>Coleoptera</taxon>
        <taxon>Polyphaga</taxon>
        <taxon>Cucujiformia</taxon>
        <taxon>Curculionidae</taxon>
        <taxon>Dryophthorinae</taxon>
        <taxon>Rhynchophorus</taxon>
    </lineage>
</organism>
<dbReference type="InterPro" id="IPR038763">
    <property type="entry name" value="DHH_sf"/>
</dbReference>